<feature type="compositionally biased region" description="Polar residues" evidence="2">
    <location>
        <begin position="123"/>
        <end position="142"/>
    </location>
</feature>
<feature type="transmembrane region" description="Helical" evidence="3">
    <location>
        <begin position="197"/>
        <end position="218"/>
    </location>
</feature>
<evidence type="ECO:0000313" key="6">
    <source>
        <dbReference type="Proteomes" id="UP000428333"/>
    </source>
</evidence>
<keyword evidence="3" id="KW-1133">Transmembrane helix</keyword>
<dbReference type="AlphaFoldDB" id="A0A6A4MAJ5"/>
<dbReference type="OrthoDB" id="415023at2759"/>
<reference evidence="5 6" key="1">
    <citation type="journal article" date="2019" name="Genome Biol. Evol.">
        <title>The Rhododendron genome and chromosomal organization provide insight into shared whole-genome duplications across the heath family (Ericaceae).</title>
        <authorList>
            <person name="Soza V.L."/>
            <person name="Lindsley D."/>
            <person name="Waalkes A."/>
            <person name="Ramage E."/>
            <person name="Patwardhan R.P."/>
            <person name="Burton J.N."/>
            <person name="Adey A."/>
            <person name="Kumar A."/>
            <person name="Qiu R."/>
            <person name="Shendure J."/>
            <person name="Hall B."/>
        </authorList>
    </citation>
    <scope>NUCLEOTIDE SEQUENCE [LARGE SCALE GENOMIC DNA]</scope>
    <source>
        <strain evidence="5">RSF 1966-606</strain>
    </source>
</reference>
<dbReference type="InterPro" id="IPR050704">
    <property type="entry name" value="Peptidase_C85-like"/>
</dbReference>
<dbReference type="SUPFAM" id="SSF54001">
    <property type="entry name" value="Cysteine proteinases"/>
    <property type="match status" value="1"/>
</dbReference>
<accession>A0A6A4MAJ5</accession>
<proteinExistence type="inferred from homology"/>
<evidence type="ECO:0000259" key="4">
    <source>
        <dbReference type="Pfam" id="PF02338"/>
    </source>
</evidence>
<feature type="non-terminal residue" evidence="5">
    <location>
        <position position="1"/>
    </location>
</feature>
<dbReference type="CDD" id="cd22751">
    <property type="entry name" value="OTU_plant_OTU9-like"/>
    <property type="match status" value="1"/>
</dbReference>
<evidence type="ECO:0000256" key="2">
    <source>
        <dbReference type="SAM" id="MobiDB-lite"/>
    </source>
</evidence>
<keyword evidence="3" id="KW-0812">Transmembrane</keyword>
<dbReference type="InterPro" id="IPR003323">
    <property type="entry name" value="OTU_dom"/>
</dbReference>
<gene>
    <name evidence="5" type="ORF">C3L33_02790</name>
</gene>
<comment type="similarity">
    <text evidence="1">Belongs to the peptidase C85 family.</text>
</comment>
<comment type="caution">
    <text evidence="5">The sequence shown here is derived from an EMBL/GenBank/DDBJ whole genome shotgun (WGS) entry which is preliminary data.</text>
</comment>
<evidence type="ECO:0000256" key="3">
    <source>
        <dbReference type="SAM" id="Phobius"/>
    </source>
</evidence>
<evidence type="ECO:0000313" key="5">
    <source>
        <dbReference type="EMBL" id="KAE9465301.1"/>
    </source>
</evidence>
<protein>
    <recommendedName>
        <fullName evidence="4">OTU domain-containing protein</fullName>
    </recommendedName>
</protein>
<sequence>MIMYEQDPDVVRWGLHLLDICRIPSGGSPGSSIHYEKDLSQVECVKEGYCETKCDEVENDEIIAHALQEELSRLAAAEASGSSQAGEEDLQASILSQDWRVPSNRHFTVEHGGDHRDTDERGNSGSCSSLGEESNFVESQPYSPEIANESVLDGEVGKRLNQMVPVPHVPKINGDLPSADEEMSDHQRLLESALGEYISLWVSVIIVVILAVFLDSWISKFSILDRYGSDGGCLQNIEDDEIKFRALSDQIYRTTEHHELVREQVVGQLKSLPELYEGYVPMAYDHYLQNISKTGEWGDHVTLQAAADTYGVKIFIITSFKDTCYIEILPHTQKSERSKFCIVTIEAQMNLPVTVSYKFLRMHSVELRSNMVAIALRVLKNFRCGTHIFPLTTKSLPQDLSHIGKRCARVAVDIRLCVVAHARSAGSRGEEKEKMVDALIMLMGLAAYFMPNNFMQGRKLQFVDLLPHSWSLERKKSYECFEVGQLGNARGVCSIFLTQFF</sequence>
<feature type="domain" description="OTU" evidence="4">
    <location>
        <begin position="244"/>
        <end position="329"/>
    </location>
</feature>
<dbReference type="PANTHER" id="PTHR12419:SF90">
    <property type="entry name" value="OS02G0819500 PROTEIN"/>
    <property type="match status" value="1"/>
</dbReference>
<dbReference type="InterPro" id="IPR038765">
    <property type="entry name" value="Papain-like_cys_pep_sf"/>
</dbReference>
<dbReference type="Pfam" id="PF02338">
    <property type="entry name" value="OTU"/>
    <property type="match status" value="1"/>
</dbReference>
<dbReference type="GO" id="GO:0016579">
    <property type="term" value="P:protein deubiquitination"/>
    <property type="evidence" value="ECO:0007669"/>
    <property type="project" value="TreeGrafter"/>
</dbReference>
<feature type="region of interest" description="Disordered" evidence="2">
    <location>
        <begin position="106"/>
        <end position="142"/>
    </location>
</feature>
<dbReference type="Proteomes" id="UP000428333">
    <property type="component" value="Linkage Group LG02"/>
</dbReference>
<dbReference type="Gene3D" id="3.90.70.80">
    <property type="match status" value="1"/>
</dbReference>
<evidence type="ECO:0000256" key="1">
    <source>
        <dbReference type="ARBA" id="ARBA00010407"/>
    </source>
</evidence>
<feature type="compositionally biased region" description="Basic and acidic residues" evidence="2">
    <location>
        <begin position="107"/>
        <end position="122"/>
    </location>
</feature>
<dbReference type="GO" id="GO:0004843">
    <property type="term" value="F:cysteine-type deubiquitinase activity"/>
    <property type="evidence" value="ECO:0007669"/>
    <property type="project" value="TreeGrafter"/>
</dbReference>
<dbReference type="EMBL" id="QEFC01000280">
    <property type="protein sequence ID" value="KAE9465301.1"/>
    <property type="molecule type" value="Genomic_DNA"/>
</dbReference>
<organism evidence="5 6">
    <name type="scientific">Rhododendron williamsianum</name>
    <dbReference type="NCBI Taxonomy" id="262921"/>
    <lineage>
        <taxon>Eukaryota</taxon>
        <taxon>Viridiplantae</taxon>
        <taxon>Streptophyta</taxon>
        <taxon>Embryophyta</taxon>
        <taxon>Tracheophyta</taxon>
        <taxon>Spermatophyta</taxon>
        <taxon>Magnoliopsida</taxon>
        <taxon>eudicotyledons</taxon>
        <taxon>Gunneridae</taxon>
        <taxon>Pentapetalae</taxon>
        <taxon>asterids</taxon>
        <taxon>Ericales</taxon>
        <taxon>Ericaceae</taxon>
        <taxon>Ericoideae</taxon>
        <taxon>Rhodoreae</taxon>
        <taxon>Rhododendron</taxon>
    </lineage>
</organism>
<dbReference type="PANTHER" id="PTHR12419">
    <property type="entry name" value="OTU DOMAIN CONTAINING PROTEIN"/>
    <property type="match status" value="1"/>
</dbReference>
<name>A0A6A4MAJ5_9ERIC</name>
<keyword evidence="3" id="KW-0472">Membrane</keyword>
<keyword evidence="6" id="KW-1185">Reference proteome</keyword>